<comment type="caution">
    <text evidence="9">The sequence shown here is derived from an EMBL/GenBank/DDBJ whole genome shotgun (WGS) entry which is preliminary data.</text>
</comment>
<dbReference type="SMART" id="SM00717">
    <property type="entry name" value="SANT"/>
    <property type="match status" value="1"/>
</dbReference>
<keyword evidence="10" id="KW-1185">Reference proteome</keyword>
<evidence type="ECO:0000256" key="6">
    <source>
        <dbReference type="ARBA" id="ARBA00023242"/>
    </source>
</evidence>
<evidence type="ECO:0000256" key="2">
    <source>
        <dbReference type="ARBA" id="ARBA00022737"/>
    </source>
</evidence>
<keyword evidence="3" id="KW-0805">Transcription regulation</keyword>
<evidence type="ECO:0000256" key="1">
    <source>
        <dbReference type="ARBA" id="ARBA00004123"/>
    </source>
</evidence>
<proteinExistence type="predicted"/>
<evidence type="ECO:0000313" key="9">
    <source>
        <dbReference type="EMBL" id="KAK4479560.1"/>
    </source>
</evidence>
<evidence type="ECO:0000256" key="4">
    <source>
        <dbReference type="ARBA" id="ARBA00023125"/>
    </source>
</evidence>
<dbReference type="Proteomes" id="UP001291926">
    <property type="component" value="Unassembled WGS sequence"/>
</dbReference>
<dbReference type="InterPro" id="IPR001005">
    <property type="entry name" value="SANT/Myb"/>
</dbReference>
<evidence type="ECO:0000259" key="7">
    <source>
        <dbReference type="PROSITE" id="PS50090"/>
    </source>
</evidence>
<dbReference type="SUPFAM" id="SSF46689">
    <property type="entry name" value="Homeodomain-like"/>
    <property type="match status" value="1"/>
</dbReference>
<keyword evidence="6" id="KW-0539">Nucleus</keyword>
<dbReference type="PROSITE" id="PS50090">
    <property type="entry name" value="MYB_LIKE"/>
    <property type="match status" value="1"/>
</dbReference>
<feature type="non-terminal residue" evidence="9">
    <location>
        <position position="254"/>
    </location>
</feature>
<comment type="subcellular location">
    <subcellularLocation>
        <location evidence="1">Nucleus</location>
    </subcellularLocation>
</comment>
<gene>
    <name evidence="9" type="ORF">RD792_015078</name>
</gene>
<keyword evidence="4" id="KW-0238">DNA-binding</keyword>
<feature type="domain" description="Myb-like" evidence="7">
    <location>
        <begin position="37"/>
        <end position="87"/>
    </location>
</feature>
<sequence>DPLHKHTYTNVTSAFFCGSGLQRCGRSCRLRWKNYLRPDLKRGSFSPKEVAIIIELQRVIGNKWAQISKYLPGRTDNEIKNFWNSSIKRKLMAHQEHVNQSVRKFPSVLDSSGNNYMENLSSVNPNSNVVPNAPTDQMCISTHLIPPQQFAPIAPSQLMNYDANLGCLPPSSIQLPMTPFVPDPQLWSDFSYNPKTMVENQHHFQEQGNNFMLDFENSSPELEITFLNSKEKVHVFEEDFPMADNLVPNPYNIE</sequence>
<dbReference type="PROSITE" id="PS51294">
    <property type="entry name" value="HTH_MYB"/>
    <property type="match status" value="1"/>
</dbReference>
<keyword evidence="2" id="KW-0677">Repeat</keyword>
<name>A0ABR0CS60_9LAMI</name>
<evidence type="ECO:0000259" key="8">
    <source>
        <dbReference type="PROSITE" id="PS51294"/>
    </source>
</evidence>
<dbReference type="PANTHER" id="PTHR47997">
    <property type="entry name" value="MYB DOMAIN PROTEIN 55"/>
    <property type="match status" value="1"/>
</dbReference>
<protein>
    <submittedName>
        <fullName evidence="9">Uncharacterized protein</fullName>
    </submittedName>
</protein>
<dbReference type="InterPro" id="IPR017930">
    <property type="entry name" value="Myb_dom"/>
</dbReference>
<feature type="non-terminal residue" evidence="9">
    <location>
        <position position="1"/>
    </location>
</feature>
<reference evidence="9 10" key="1">
    <citation type="journal article" date="2023" name="bioRxiv">
        <title>Genome report: Whole genome sequence and annotation of Penstemon davidsonii.</title>
        <authorList>
            <person name="Ostevik K.L."/>
            <person name="Alabady M."/>
            <person name="Zhang M."/>
            <person name="Rausher M.D."/>
        </authorList>
    </citation>
    <scope>NUCLEOTIDE SEQUENCE [LARGE SCALE GENOMIC DNA]</scope>
    <source>
        <strain evidence="9">DNT005</strain>
        <tissue evidence="9">Whole leaf</tissue>
    </source>
</reference>
<dbReference type="InterPro" id="IPR009057">
    <property type="entry name" value="Homeodomain-like_sf"/>
</dbReference>
<feature type="domain" description="HTH myb-type" evidence="8">
    <location>
        <begin position="37"/>
        <end position="91"/>
    </location>
</feature>
<dbReference type="EMBL" id="JAYDYQ010002687">
    <property type="protein sequence ID" value="KAK4479560.1"/>
    <property type="molecule type" value="Genomic_DNA"/>
</dbReference>
<accession>A0ABR0CS60</accession>
<evidence type="ECO:0000256" key="3">
    <source>
        <dbReference type="ARBA" id="ARBA00023015"/>
    </source>
</evidence>
<organism evidence="9 10">
    <name type="scientific">Penstemon davidsonii</name>
    <dbReference type="NCBI Taxonomy" id="160366"/>
    <lineage>
        <taxon>Eukaryota</taxon>
        <taxon>Viridiplantae</taxon>
        <taxon>Streptophyta</taxon>
        <taxon>Embryophyta</taxon>
        <taxon>Tracheophyta</taxon>
        <taxon>Spermatophyta</taxon>
        <taxon>Magnoliopsida</taxon>
        <taxon>eudicotyledons</taxon>
        <taxon>Gunneridae</taxon>
        <taxon>Pentapetalae</taxon>
        <taxon>asterids</taxon>
        <taxon>lamiids</taxon>
        <taxon>Lamiales</taxon>
        <taxon>Plantaginaceae</taxon>
        <taxon>Cheloneae</taxon>
        <taxon>Penstemon</taxon>
    </lineage>
</organism>
<evidence type="ECO:0000313" key="10">
    <source>
        <dbReference type="Proteomes" id="UP001291926"/>
    </source>
</evidence>
<dbReference type="CDD" id="cd00167">
    <property type="entry name" value="SANT"/>
    <property type="match status" value="1"/>
</dbReference>
<dbReference type="PANTHER" id="PTHR47997:SF87">
    <property type="entry name" value="TRANSCRIPTION FACTOR MYB26"/>
    <property type="match status" value="1"/>
</dbReference>
<dbReference type="Pfam" id="PF00249">
    <property type="entry name" value="Myb_DNA-binding"/>
    <property type="match status" value="1"/>
</dbReference>
<dbReference type="Gene3D" id="1.10.10.60">
    <property type="entry name" value="Homeodomain-like"/>
    <property type="match status" value="2"/>
</dbReference>
<keyword evidence="5" id="KW-0804">Transcription</keyword>
<evidence type="ECO:0000256" key="5">
    <source>
        <dbReference type="ARBA" id="ARBA00023163"/>
    </source>
</evidence>
<dbReference type="InterPro" id="IPR051953">
    <property type="entry name" value="Plant_SW-associated_TFs"/>
</dbReference>